<organism evidence="1 2">
    <name type="scientific">Phytophthora fragariae</name>
    <dbReference type="NCBI Taxonomy" id="53985"/>
    <lineage>
        <taxon>Eukaryota</taxon>
        <taxon>Sar</taxon>
        <taxon>Stramenopiles</taxon>
        <taxon>Oomycota</taxon>
        <taxon>Peronosporomycetes</taxon>
        <taxon>Peronosporales</taxon>
        <taxon>Peronosporaceae</taxon>
        <taxon>Phytophthora</taxon>
    </lineage>
</organism>
<evidence type="ECO:0000313" key="2">
    <source>
        <dbReference type="Proteomes" id="UP000486351"/>
    </source>
</evidence>
<protein>
    <submittedName>
        <fullName evidence="1">Uncharacterized protein</fullName>
    </submittedName>
</protein>
<sequence>MAHGIGFLFTAALSTRRGSSRDFCLSTGLAYRGMYRWTINLDSMYCRASCKSSTSSEVEMS</sequence>
<reference evidence="1 2" key="1">
    <citation type="submission" date="2018-09" db="EMBL/GenBank/DDBJ databases">
        <title>Genomic investigation of the strawberry pathogen Phytophthora fragariae indicates pathogenicity is determined by transcriptional variation in three key races.</title>
        <authorList>
            <person name="Adams T.M."/>
            <person name="Armitage A.D."/>
            <person name="Sobczyk M.K."/>
            <person name="Bates H.J."/>
            <person name="Dunwell J.M."/>
            <person name="Nellist C.F."/>
            <person name="Harrison R.J."/>
        </authorList>
    </citation>
    <scope>NUCLEOTIDE SEQUENCE [LARGE SCALE GENOMIC DNA]</scope>
    <source>
        <strain evidence="1 2">NOV-77</strain>
    </source>
</reference>
<dbReference type="Proteomes" id="UP000486351">
    <property type="component" value="Unassembled WGS sequence"/>
</dbReference>
<dbReference type="EMBL" id="QXFY01004736">
    <property type="protein sequence ID" value="KAE9275668.1"/>
    <property type="molecule type" value="Genomic_DNA"/>
</dbReference>
<name>A0A6G0Q8V9_9STRA</name>
<evidence type="ECO:0000313" key="1">
    <source>
        <dbReference type="EMBL" id="KAE9275668.1"/>
    </source>
</evidence>
<dbReference type="AlphaFoldDB" id="A0A6G0Q8V9"/>
<gene>
    <name evidence="1" type="ORF">PF008_g29299</name>
</gene>
<accession>A0A6G0Q8V9</accession>
<proteinExistence type="predicted"/>
<comment type="caution">
    <text evidence="1">The sequence shown here is derived from an EMBL/GenBank/DDBJ whole genome shotgun (WGS) entry which is preliminary data.</text>
</comment>